<comment type="caution">
    <text evidence="6">The sequence shown here is derived from an EMBL/GenBank/DDBJ whole genome shotgun (WGS) entry which is preliminary data.</text>
</comment>
<protein>
    <recommendedName>
        <fullName evidence="8">TNase-like domain-containing protein</fullName>
    </recommendedName>
</protein>
<evidence type="ECO:0000256" key="1">
    <source>
        <dbReference type="ARBA" id="ARBA00004167"/>
    </source>
</evidence>
<reference evidence="6" key="1">
    <citation type="journal article" date="2022" name="bioRxiv">
        <title>Sequencing and chromosome-scale assembly of the giantPleurodeles waltlgenome.</title>
        <authorList>
            <person name="Brown T."/>
            <person name="Elewa A."/>
            <person name="Iarovenko S."/>
            <person name="Subramanian E."/>
            <person name="Araus A.J."/>
            <person name="Petzold A."/>
            <person name="Susuki M."/>
            <person name="Suzuki K.-i.T."/>
            <person name="Hayashi T."/>
            <person name="Toyoda A."/>
            <person name="Oliveira C."/>
            <person name="Osipova E."/>
            <person name="Leigh N.D."/>
            <person name="Simon A."/>
            <person name="Yun M.H."/>
        </authorList>
    </citation>
    <scope>NUCLEOTIDE SEQUENCE</scope>
    <source>
        <strain evidence="6">20211129_DDA</strain>
        <tissue evidence="6">Liver</tissue>
    </source>
</reference>
<name>A0AAV7LCP0_PLEWA</name>
<evidence type="ECO:0000256" key="5">
    <source>
        <dbReference type="ARBA" id="ARBA00023136"/>
    </source>
</evidence>
<keyword evidence="2" id="KW-0812">Transmembrane</keyword>
<dbReference type="Gene3D" id="2.40.50.90">
    <property type="match status" value="1"/>
</dbReference>
<keyword evidence="5" id="KW-0472">Membrane</keyword>
<dbReference type="InterPro" id="IPR035437">
    <property type="entry name" value="SNase_OB-fold_sf"/>
</dbReference>
<dbReference type="PANTHER" id="PTHR28434:SF1">
    <property type="entry name" value="PROTEIN C3ORF33"/>
    <property type="match status" value="1"/>
</dbReference>
<evidence type="ECO:0008006" key="8">
    <source>
        <dbReference type="Google" id="ProtNLM"/>
    </source>
</evidence>
<comment type="subcellular location">
    <subcellularLocation>
        <location evidence="1">Membrane</location>
        <topology evidence="1">Single-pass membrane protein</topology>
    </subcellularLocation>
</comment>
<gene>
    <name evidence="6" type="ORF">NDU88_001288</name>
</gene>
<evidence type="ECO:0000256" key="3">
    <source>
        <dbReference type="ARBA" id="ARBA00022989"/>
    </source>
</evidence>
<dbReference type="FunFam" id="2.40.50.90:FF:000024">
    <property type="entry name" value="Chromosome 3 C3orf33 homolog"/>
    <property type="match status" value="1"/>
</dbReference>
<dbReference type="GO" id="GO:0005615">
    <property type="term" value="C:extracellular space"/>
    <property type="evidence" value="ECO:0007669"/>
    <property type="project" value="TreeGrafter"/>
</dbReference>
<accession>A0AAV7LCP0</accession>
<sequence>MRNRVTWFCLSTSARMAKADGNAASAIAKVSEWADEHLRLIRNISTGMAVAGMILFARSIKLTSKFSKAIDIPVEFIEKNVKLRGRLLQITERGLEVEHVPITLPFFSLWQKRWQSNGALVLRLAGVELTQSGKTWLQEELKPSQMLWFQLLRRDNSVLDCFVLVNKGGFFNVCINEEVLRQGLGKTTFIEGPRKDSKVYWKLQKKLLQAELKAQKKGRGLWKERTLLEKMFTSSALLIIFTYIPKEALFSQTTGSK</sequence>
<evidence type="ECO:0000256" key="4">
    <source>
        <dbReference type="ARBA" id="ARBA00022990"/>
    </source>
</evidence>
<dbReference type="AlphaFoldDB" id="A0AAV7LCP0"/>
<evidence type="ECO:0000313" key="6">
    <source>
        <dbReference type="EMBL" id="KAJ1088129.1"/>
    </source>
</evidence>
<keyword evidence="4" id="KW-0007">Acetylation</keyword>
<dbReference type="Proteomes" id="UP001066276">
    <property type="component" value="Chromosome 11"/>
</dbReference>
<organism evidence="6 7">
    <name type="scientific">Pleurodeles waltl</name>
    <name type="common">Iberian ribbed newt</name>
    <dbReference type="NCBI Taxonomy" id="8319"/>
    <lineage>
        <taxon>Eukaryota</taxon>
        <taxon>Metazoa</taxon>
        <taxon>Chordata</taxon>
        <taxon>Craniata</taxon>
        <taxon>Vertebrata</taxon>
        <taxon>Euteleostomi</taxon>
        <taxon>Amphibia</taxon>
        <taxon>Batrachia</taxon>
        <taxon>Caudata</taxon>
        <taxon>Salamandroidea</taxon>
        <taxon>Salamandridae</taxon>
        <taxon>Pleurodelinae</taxon>
        <taxon>Pleurodeles</taxon>
    </lineage>
</organism>
<dbReference type="GO" id="GO:0016020">
    <property type="term" value="C:membrane"/>
    <property type="evidence" value="ECO:0007669"/>
    <property type="project" value="UniProtKB-SubCell"/>
</dbReference>
<dbReference type="SUPFAM" id="SSF50199">
    <property type="entry name" value="Staphylococcal nuclease"/>
    <property type="match status" value="1"/>
</dbReference>
<keyword evidence="7" id="KW-1185">Reference proteome</keyword>
<evidence type="ECO:0000313" key="7">
    <source>
        <dbReference type="Proteomes" id="UP001066276"/>
    </source>
</evidence>
<evidence type="ECO:0000256" key="2">
    <source>
        <dbReference type="ARBA" id="ARBA00022692"/>
    </source>
</evidence>
<proteinExistence type="predicted"/>
<keyword evidence="3" id="KW-1133">Transmembrane helix</keyword>
<dbReference type="EMBL" id="JANPWB010000015">
    <property type="protein sequence ID" value="KAJ1088129.1"/>
    <property type="molecule type" value="Genomic_DNA"/>
</dbReference>
<dbReference type="PANTHER" id="PTHR28434">
    <property type="entry name" value="PROTEIN C3ORF33"/>
    <property type="match status" value="1"/>
</dbReference>
<dbReference type="InterPro" id="IPR042421">
    <property type="entry name" value="C3orf33-like"/>
</dbReference>